<dbReference type="Proteomes" id="UP001139450">
    <property type="component" value="Unassembled WGS sequence"/>
</dbReference>
<evidence type="ECO:0000256" key="2">
    <source>
        <dbReference type="SAM" id="SignalP"/>
    </source>
</evidence>
<evidence type="ECO:0000259" key="3">
    <source>
        <dbReference type="Pfam" id="PF10988"/>
    </source>
</evidence>
<dbReference type="Pfam" id="PF10988">
    <property type="entry name" value="DUF2807"/>
    <property type="match status" value="1"/>
</dbReference>
<proteinExistence type="predicted"/>
<protein>
    <submittedName>
        <fullName evidence="4">DUF2807 domain-containing protein</fullName>
    </submittedName>
</protein>
<feature type="chain" id="PRO_5040803754" evidence="2">
    <location>
        <begin position="18"/>
        <end position="238"/>
    </location>
</feature>
<dbReference type="AlphaFoldDB" id="A0A9X1X4P2"/>
<feature type="domain" description="Putative auto-transporter adhesin head GIN" evidence="3">
    <location>
        <begin position="41"/>
        <end position="221"/>
    </location>
</feature>
<dbReference type="PROSITE" id="PS51257">
    <property type="entry name" value="PROKAR_LIPOPROTEIN"/>
    <property type="match status" value="1"/>
</dbReference>
<dbReference type="PANTHER" id="PTHR39200">
    <property type="entry name" value="HYPOTHETICAL EXPORTED PROTEIN"/>
    <property type="match status" value="1"/>
</dbReference>
<reference evidence="4" key="1">
    <citation type="submission" date="2022-04" db="EMBL/GenBank/DDBJ databases">
        <title>Mucilaginibacter sp. RS28 isolated from freshwater.</title>
        <authorList>
            <person name="Ko S.-R."/>
        </authorList>
    </citation>
    <scope>NUCLEOTIDE SEQUENCE</scope>
    <source>
        <strain evidence="4">RS28</strain>
    </source>
</reference>
<dbReference type="InterPro" id="IPR021255">
    <property type="entry name" value="DUF2807"/>
</dbReference>
<evidence type="ECO:0000313" key="4">
    <source>
        <dbReference type="EMBL" id="MCJ8210911.1"/>
    </source>
</evidence>
<evidence type="ECO:0000313" key="5">
    <source>
        <dbReference type="Proteomes" id="UP001139450"/>
    </source>
</evidence>
<dbReference type="EMBL" id="JALJEJ010000007">
    <property type="protein sequence ID" value="MCJ8210911.1"/>
    <property type="molecule type" value="Genomic_DNA"/>
</dbReference>
<accession>A0A9X1X4P2</accession>
<dbReference type="PANTHER" id="PTHR39200:SF1">
    <property type="entry name" value="AUTO-TRANSPORTER ADHESIN HEAD GIN DOMAIN-CONTAINING PROTEIN-RELATED"/>
    <property type="match status" value="1"/>
</dbReference>
<keyword evidence="5" id="KW-1185">Reference proteome</keyword>
<gene>
    <name evidence="4" type="ORF">MUY27_14430</name>
</gene>
<feature type="compositionally biased region" description="Basic and acidic residues" evidence="1">
    <location>
        <begin position="225"/>
        <end position="238"/>
    </location>
</feature>
<dbReference type="RefSeq" id="WP_245130970.1">
    <property type="nucleotide sequence ID" value="NZ_JALJEJ010000007.1"/>
</dbReference>
<feature type="region of interest" description="Disordered" evidence="1">
    <location>
        <begin position="219"/>
        <end position="238"/>
    </location>
</feature>
<comment type="caution">
    <text evidence="4">The sequence shown here is derived from an EMBL/GenBank/DDBJ whole genome shotgun (WGS) entry which is preliminary data.</text>
</comment>
<feature type="signal peptide" evidence="2">
    <location>
        <begin position="1"/>
        <end position="17"/>
    </location>
</feature>
<organism evidence="4 5">
    <name type="scientific">Mucilaginibacter straminoryzae</name>
    <dbReference type="NCBI Taxonomy" id="2932774"/>
    <lineage>
        <taxon>Bacteria</taxon>
        <taxon>Pseudomonadati</taxon>
        <taxon>Bacteroidota</taxon>
        <taxon>Sphingobacteriia</taxon>
        <taxon>Sphingobacteriales</taxon>
        <taxon>Sphingobacteriaceae</taxon>
        <taxon>Mucilaginibacter</taxon>
    </lineage>
</organism>
<dbReference type="Gene3D" id="2.160.20.120">
    <property type="match status" value="1"/>
</dbReference>
<sequence>MKKLSALLFAAAIVASAVTSCKIGCEKGSGHQTSQSRKLGAFSRIDIEGGYDVTLKQDSSMSLTLSGDDNLLQYVKSEVNGNALQIRTTKNVCGKSPLKLVIGFKNIDELNTAGGIELHGDGKFNVQNLKLTFAGATKAKLDINAATVETNGSGATDLTLSGQASSHKVTLSGEGKLHAFDLVTGKYRIETSGATDCEVNVLNELSINSTGASEVKYKGNPGTIHNDHAGASKVEHVQ</sequence>
<name>A0A9X1X4P2_9SPHI</name>
<evidence type="ECO:0000256" key="1">
    <source>
        <dbReference type="SAM" id="MobiDB-lite"/>
    </source>
</evidence>
<keyword evidence="2" id="KW-0732">Signal</keyword>